<accession>A0ABM8B1K4</accession>
<evidence type="ECO:0000256" key="1">
    <source>
        <dbReference type="ARBA" id="ARBA00005614"/>
    </source>
</evidence>
<dbReference type="PANTHER" id="PTHR47268:SF4">
    <property type="entry name" value="ACYLPHOSPHATASE"/>
    <property type="match status" value="1"/>
</dbReference>
<dbReference type="EMBL" id="AP026709">
    <property type="protein sequence ID" value="BDQ37473.1"/>
    <property type="molecule type" value="Genomic_DNA"/>
</dbReference>
<dbReference type="InterPro" id="IPR001792">
    <property type="entry name" value="Acylphosphatase-like_dom"/>
</dbReference>
<evidence type="ECO:0000313" key="9">
    <source>
        <dbReference type="Proteomes" id="UP001317742"/>
    </source>
</evidence>
<dbReference type="SUPFAM" id="SSF54975">
    <property type="entry name" value="Acylphosphatase/BLUF domain-like"/>
    <property type="match status" value="1"/>
</dbReference>
<evidence type="ECO:0000313" key="8">
    <source>
        <dbReference type="EMBL" id="BDQ37473.1"/>
    </source>
</evidence>
<feature type="active site" evidence="4">
    <location>
        <position position="36"/>
    </location>
</feature>
<dbReference type="InterPro" id="IPR036046">
    <property type="entry name" value="Acylphosphatase-like_dom_sf"/>
</dbReference>
<dbReference type="RefSeq" id="WP_281759996.1">
    <property type="nucleotide sequence ID" value="NZ_AP026709.1"/>
</dbReference>
<feature type="domain" description="Acylphosphatase-like" evidence="7">
    <location>
        <begin position="3"/>
        <end position="90"/>
    </location>
</feature>
<evidence type="ECO:0000259" key="7">
    <source>
        <dbReference type="PROSITE" id="PS51160"/>
    </source>
</evidence>
<dbReference type="PRINTS" id="PR00112">
    <property type="entry name" value="ACYLPHPHTASE"/>
</dbReference>
<evidence type="ECO:0000256" key="4">
    <source>
        <dbReference type="PROSITE-ProRule" id="PRU00520"/>
    </source>
</evidence>
<reference evidence="8 9" key="1">
    <citation type="submission" date="2022-08" db="EMBL/GenBank/DDBJ databases">
        <title>Genome Sequence of the sulphate-reducing bacterium, Pseudodesulfovibrio sp. SYK.</title>
        <authorList>
            <person name="Kondo R."/>
            <person name="Kataoka T."/>
        </authorList>
    </citation>
    <scope>NUCLEOTIDE SEQUENCE [LARGE SCALE GENOMIC DNA]</scope>
    <source>
        <strain evidence="8 9">SYK</strain>
    </source>
</reference>
<dbReference type="EC" id="3.6.1.7" evidence="2 4"/>
<feature type="active site" evidence="4">
    <location>
        <position position="18"/>
    </location>
</feature>
<evidence type="ECO:0000256" key="3">
    <source>
        <dbReference type="ARBA" id="ARBA00047645"/>
    </source>
</evidence>
<dbReference type="InterPro" id="IPR020456">
    <property type="entry name" value="Acylphosphatase"/>
</dbReference>
<comment type="similarity">
    <text evidence="1 6">Belongs to the acylphosphatase family.</text>
</comment>
<name>A0ABM8B1K4_9BACT</name>
<dbReference type="PROSITE" id="PS51160">
    <property type="entry name" value="ACYLPHOSPHATASE_3"/>
    <property type="match status" value="1"/>
</dbReference>
<organism evidence="8 9">
    <name type="scientific">Pseudodesulfovibrio nedwellii</name>
    <dbReference type="NCBI Taxonomy" id="2973072"/>
    <lineage>
        <taxon>Bacteria</taxon>
        <taxon>Pseudomonadati</taxon>
        <taxon>Thermodesulfobacteriota</taxon>
        <taxon>Desulfovibrionia</taxon>
        <taxon>Desulfovibrionales</taxon>
        <taxon>Desulfovibrionaceae</taxon>
    </lineage>
</organism>
<gene>
    <name evidence="8" type="ORF">SYK_18330</name>
</gene>
<dbReference type="PROSITE" id="PS00150">
    <property type="entry name" value="ACYLPHOSPHATASE_1"/>
    <property type="match status" value="1"/>
</dbReference>
<dbReference type="Gene3D" id="3.30.70.100">
    <property type="match status" value="1"/>
</dbReference>
<evidence type="ECO:0000256" key="6">
    <source>
        <dbReference type="RuleBase" id="RU004168"/>
    </source>
</evidence>
<evidence type="ECO:0000256" key="2">
    <source>
        <dbReference type="ARBA" id="ARBA00012150"/>
    </source>
</evidence>
<evidence type="ECO:0000256" key="5">
    <source>
        <dbReference type="RuleBase" id="RU000553"/>
    </source>
</evidence>
<dbReference type="PANTHER" id="PTHR47268">
    <property type="entry name" value="ACYLPHOSPHATASE"/>
    <property type="match status" value="1"/>
</dbReference>
<dbReference type="Proteomes" id="UP001317742">
    <property type="component" value="Chromosome"/>
</dbReference>
<comment type="catalytic activity">
    <reaction evidence="3 4 5">
        <text>an acyl phosphate + H2O = a carboxylate + phosphate + H(+)</text>
        <dbReference type="Rhea" id="RHEA:14965"/>
        <dbReference type="ChEBI" id="CHEBI:15377"/>
        <dbReference type="ChEBI" id="CHEBI:15378"/>
        <dbReference type="ChEBI" id="CHEBI:29067"/>
        <dbReference type="ChEBI" id="CHEBI:43474"/>
        <dbReference type="ChEBI" id="CHEBI:59918"/>
        <dbReference type="EC" id="3.6.1.7"/>
    </reaction>
</comment>
<dbReference type="PROSITE" id="PS00151">
    <property type="entry name" value="ACYLPHOSPHATASE_2"/>
    <property type="match status" value="1"/>
</dbReference>
<dbReference type="InterPro" id="IPR017968">
    <property type="entry name" value="Acylphosphatase_CS"/>
</dbReference>
<dbReference type="Pfam" id="PF00708">
    <property type="entry name" value="Acylphosphatase"/>
    <property type="match status" value="1"/>
</dbReference>
<keyword evidence="4 5" id="KW-0378">Hydrolase</keyword>
<sequence length="90" mass="10313">MHQFHATIHGKVQGVWFRAWTRDTARELGVTGWVRNLPDGNVETLAQGNPELLSKFERDLWEGPPLARVTKINTTQSETDEIIPSFSIRR</sequence>
<proteinExistence type="inferred from homology"/>
<keyword evidence="9" id="KW-1185">Reference proteome</keyword>
<protein>
    <recommendedName>
        <fullName evidence="2 4">Acylphosphatase</fullName>
        <ecNumber evidence="2 4">3.6.1.7</ecNumber>
    </recommendedName>
</protein>